<accession>A0A977TNV2</accession>
<sequence>MFKIGRAKSLNDVDIVFQVPNTINSCTQYAYKFLNIDEKMIEKTKAVSGLDYNKPINCLFNIEQQQNHNHMSFVMSMFRAPCLYPDVVERANLNVVKVVTNNYQEYWYVLNVKKGGGKSARSTVYQKMRANHIEYDIITCYLSGNVPIELIRAFNNKLRNKFYLHSLMITSPAPETDNNTIDLIKWTNSTA</sequence>
<evidence type="ECO:0000313" key="2">
    <source>
        <dbReference type="Proteomes" id="UP001265762"/>
    </source>
</evidence>
<organism evidence="1 2">
    <name type="scientific">Psilogramma increta granulovirus</name>
    <dbReference type="NCBI Taxonomy" id="2953508"/>
    <lineage>
        <taxon>Viruses</taxon>
        <taxon>Viruses incertae sedis</taxon>
        <taxon>Naldaviricetes</taxon>
        <taxon>Lefavirales</taxon>
        <taxon>Baculoviridae</taxon>
        <taxon>Betabaculovirus</taxon>
        <taxon>Betabaculovirus psincretae</taxon>
    </lineage>
</organism>
<dbReference type="Proteomes" id="UP001265762">
    <property type="component" value="Segment"/>
</dbReference>
<dbReference type="InterPro" id="IPR009235">
    <property type="entry name" value="AcMNPV_Orf146"/>
</dbReference>
<keyword evidence="2" id="KW-1185">Reference proteome</keyword>
<name>A0A977TNV2_9BBAC</name>
<protein>
    <submittedName>
        <fullName evidence="1">Ac146</fullName>
    </submittedName>
</protein>
<evidence type="ECO:0000313" key="1">
    <source>
        <dbReference type="EMBL" id="UXX41816.1"/>
    </source>
</evidence>
<reference evidence="1" key="1">
    <citation type="journal article" date="2022" name="Virus Res.">
        <title>Genome analysis of Psilogramma increta granulovirus and its intrapopulation diversity.</title>
        <authorList>
            <person name="Zhang H."/>
            <person name="Li L."/>
            <person name="Chen B."/>
            <person name="Zuo Y."/>
            <person name="Wu W."/>
            <person name="Yuan M."/>
            <person name="Yang K."/>
        </authorList>
    </citation>
    <scope>NUCLEOTIDE SEQUENCE</scope>
    <source>
        <strain evidence="1">GZ</strain>
    </source>
</reference>
<proteinExistence type="predicted"/>
<dbReference type="Pfam" id="PF05959">
    <property type="entry name" value="DUF884"/>
    <property type="match status" value="1"/>
</dbReference>
<dbReference type="EMBL" id="ON803509">
    <property type="protein sequence ID" value="UXX41816.1"/>
    <property type="molecule type" value="Genomic_DNA"/>
</dbReference>